<name>A0A1X7SV00_AMPQE</name>
<dbReference type="InterPro" id="IPR004875">
    <property type="entry name" value="DDE_SF_endonuclease_dom"/>
</dbReference>
<evidence type="ECO:0000313" key="2">
    <source>
        <dbReference type="EnsemblMetazoa" id="Aqu2.1.05926_001"/>
    </source>
</evidence>
<evidence type="ECO:0000259" key="1">
    <source>
        <dbReference type="Pfam" id="PF03184"/>
    </source>
</evidence>
<dbReference type="OMA" id="GISHIDW"/>
<reference evidence="2" key="1">
    <citation type="submission" date="2017-05" db="UniProtKB">
        <authorList>
            <consortium name="EnsemblMetazoa"/>
        </authorList>
    </citation>
    <scope>IDENTIFICATION</scope>
</reference>
<dbReference type="InParanoid" id="A0A1X7SV00"/>
<dbReference type="eggNOG" id="KOG3105">
    <property type="taxonomic scope" value="Eukaryota"/>
</dbReference>
<accession>A0A1X7SV00</accession>
<sequence>MNSDSHLLASNGGHISLTRHWGKNTLHRMGLVKQKGTTKAKVLVEDFDVVKAQFLSDIKAVIEMEEVPPALVINWDQTGINYVPVSAWTMAKEGSKRVEISGIDDKRQITGVYGCSMAGDFLPIQLVYQGKTPRCIPSFNFPPDWDITFTHNHWCNERTVKDYIEKILVPYITRKREELKLKADHRALVIYDVFRGQCTQAILELLDTNNIDVVFVLPNCTDRLQPLDVSLNKPAKVFLRDKFQKWYAQQVCKQLKEGEKTMIDVRLSIMKPLGAKWLIDMYDYFKSKPDIILNGFKGVGITDYVNFSF</sequence>
<dbReference type="GO" id="GO:0003677">
    <property type="term" value="F:DNA binding"/>
    <property type="evidence" value="ECO:0007669"/>
    <property type="project" value="TreeGrafter"/>
</dbReference>
<dbReference type="InterPro" id="IPR050863">
    <property type="entry name" value="CenT-Element_Derived"/>
</dbReference>
<proteinExistence type="predicted"/>
<dbReference type="OrthoDB" id="6097312at2759"/>
<feature type="domain" description="DDE-1" evidence="1">
    <location>
        <begin position="106"/>
        <end position="259"/>
    </location>
</feature>
<dbReference type="GO" id="GO:0005634">
    <property type="term" value="C:nucleus"/>
    <property type="evidence" value="ECO:0007669"/>
    <property type="project" value="TreeGrafter"/>
</dbReference>
<dbReference type="Pfam" id="PF03184">
    <property type="entry name" value="DDE_1"/>
    <property type="match status" value="1"/>
</dbReference>
<dbReference type="AlphaFoldDB" id="A0A1X7SV00"/>
<protein>
    <recommendedName>
        <fullName evidence="1">DDE-1 domain-containing protein</fullName>
    </recommendedName>
</protein>
<dbReference type="PANTHER" id="PTHR19303:SF73">
    <property type="entry name" value="PROTEIN PDC2"/>
    <property type="match status" value="1"/>
</dbReference>
<organism evidence="2">
    <name type="scientific">Amphimedon queenslandica</name>
    <name type="common">Sponge</name>
    <dbReference type="NCBI Taxonomy" id="400682"/>
    <lineage>
        <taxon>Eukaryota</taxon>
        <taxon>Metazoa</taxon>
        <taxon>Porifera</taxon>
        <taxon>Demospongiae</taxon>
        <taxon>Heteroscleromorpha</taxon>
        <taxon>Haplosclerida</taxon>
        <taxon>Niphatidae</taxon>
        <taxon>Amphimedon</taxon>
    </lineage>
</organism>
<dbReference type="EnsemblMetazoa" id="Aqu2.1.05926_001">
    <property type="protein sequence ID" value="Aqu2.1.05926_001"/>
    <property type="gene ID" value="Aqu2.1.05926"/>
</dbReference>
<dbReference type="PANTHER" id="PTHR19303">
    <property type="entry name" value="TRANSPOSON"/>
    <property type="match status" value="1"/>
</dbReference>